<dbReference type="AlphaFoldDB" id="A0A398A1C4"/>
<proteinExistence type="predicted"/>
<dbReference type="EMBL" id="CM010630">
    <property type="protein sequence ID" value="RID71561.1"/>
    <property type="molecule type" value="Genomic_DNA"/>
</dbReference>
<protein>
    <submittedName>
        <fullName evidence="1">Uncharacterized protein</fullName>
    </submittedName>
</protein>
<gene>
    <name evidence="1" type="ORF">BRARA_C03493</name>
</gene>
<reference evidence="1 2" key="1">
    <citation type="submission" date="2018-06" db="EMBL/GenBank/DDBJ databases">
        <title>WGS assembly of Brassica rapa FPsc.</title>
        <authorList>
            <person name="Bowman J."/>
            <person name="Kohchi T."/>
            <person name="Yamato K."/>
            <person name="Jenkins J."/>
            <person name="Shu S."/>
            <person name="Ishizaki K."/>
            <person name="Yamaoka S."/>
            <person name="Nishihama R."/>
            <person name="Nakamura Y."/>
            <person name="Berger F."/>
            <person name="Adam C."/>
            <person name="Aki S."/>
            <person name="Althoff F."/>
            <person name="Araki T."/>
            <person name="Arteaga-Vazquez M."/>
            <person name="Balasubrmanian S."/>
            <person name="Bauer D."/>
            <person name="Boehm C."/>
            <person name="Briginshaw L."/>
            <person name="Caballero-Perez J."/>
            <person name="Catarino B."/>
            <person name="Chen F."/>
            <person name="Chiyoda S."/>
            <person name="Chovatia M."/>
            <person name="Davies K."/>
            <person name="Delmans M."/>
            <person name="Demura T."/>
            <person name="Dierschke T."/>
            <person name="Dolan L."/>
            <person name="Dorantes-Acosta A."/>
            <person name="Eklund D."/>
            <person name="Florent S."/>
            <person name="Flores-Sandoval E."/>
            <person name="Fujiyama A."/>
            <person name="Fukuzawa H."/>
            <person name="Galik B."/>
            <person name="Grimanelli D."/>
            <person name="Grimwood J."/>
            <person name="Grossniklaus U."/>
            <person name="Hamada T."/>
            <person name="Haseloff J."/>
            <person name="Hetherington A."/>
            <person name="Higo A."/>
            <person name="Hirakawa Y."/>
            <person name="Hundley H."/>
            <person name="Ikeda Y."/>
            <person name="Inoue K."/>
            <person name="Inoue S."/>
            <person name="Ishida S."/>
            <person name="Jia Q."/>
            <person name="Kakita M."/>
            <person name="Kanazawa T."/>
            <person name="Kawai Y."/>
            <person name="Kawashima T."/>
            <person name="Kennedy M."/>
            <person name="Kinose K."/>
            <person name="Kinoshita T."/>
            <person name="Kohara Y."/>
            <person name="Koide E."/>
            <person name="Komatsu K."/>
            <person name="Kopischke S."/>
            <person name="Kubo M."/>
            <person name="Kyozuka J."/>
            <person name="Lagercrantz U."/>
            <person name="Lin S."/>
            <person name="Lindquist E."/>
            <person name="Lipzen A."/>
            <person name="Lu C."/>
            <person name="Luna E."/>
            <person name="Martienssen R."/>
            <person name="Minamino N."/>
            <person name="Mizutani M."/>
            <person name="Mizutani M."/>
            <person name="Mochizuki N."/>
            <person name="Monte I."/>
            <person name="Mosher R."/>
            <person name="Nagasaki H."/>
            <person name="Nakagami H."/>
            <person name="Naramoto S."/>
            <person name="Nishitani K."/>
            <person name="Ohtani M."/>
            <person name="Okamoto T."/>
            <person name="Okumura M."/>
            <person name="Phillips J."/>
            <person name="Pollak B."/>
            <person name="Reinders A."/>
            <person name="Roevekamp M."/>
            <person name="Sano R."/>
            <person name="Sawa S."/>
            <person name="Schmid M."/>
            <person name="Shirakawa M."/>
            <person name="Solano R."/>
            <person name="Spunde A."/>
            <person name="Suetsugu N."/>
            <person name="Sugano S."/>
            <person name="Sugiyama A."/>
            <person name="Sun R."/>
            <person name="Suzuki Y."/>
            <person name="Takenaka M."/>
            <person name="Takezawa D."/>
            <person name="Tomogane H."/>
            <person name="Tsuzuki M."/>
            <person name="Ueda T."/>
            <person name="Umeda M."/>
            <person name="Ward J."/>
            <person name="Watanabe Y."/>
            <person name="Yazaki K."/>
            <person name="Yokoyama R."/>
            <person name="Yoshitake Y."/>
            <person name="Yotsui I."/>
            <person name="Zachgo S."/>
            <person name="Schmutz J."/>
        </authorList>
    </citation>
    <scope>NUCLEOTIDE SEQUENCE [LARGE SCALE GENOMIC DNA]</scope>
    <source>
        <strain evidence="2">cv. B-3</strain>
    </source>
</reference>
<evidence type="ECO:0000313" key="1">
    <source>
        <dbReference type="EMBL" id="RID71561.1"/>
    </source>
</evidence>
<accession>A0A398A1C4</accession>
<sequence length="88" mass="9861">MIYSSSLSRPPPRLDVPEPVYTDLVNWINREISDDTVLSDFVVESFGYITNSALGYTWKQGEGLAQYSNVSIFLACLTGSRLLHLQFG</sequence>
<dbReference type="Proteomes" id="UP000264353">
    <property type="component" value="Chromosome A3"/>
</dbReference>
<organism evidence="1 2">
    <name type="scientific">Brassica campestris</name>
    <name type="common">Field mustard</name>
    <dbReference type="NCBI Taxonomy" id="3711"/>
    <lineage>
        <taxon>Eukaryota</taxon>
        <taxon>Viridiplantae</taxon>
        <taxon>Streptophyta</taxon>
        <taxon>Embryophyta</taxon>
        <taxon>Tracheophyta</taxon>
        <taxon>Spermatophyta</taxon>
        <taxon>Magnoliopsida</taxon>
        <taxon>eudicotyledons</taxon>
        <taxon>Gunneridae</taxon>
        <taxon>Pentapetalae</taxon>
        <taxon>rosids</taxon>
        <taxon>malvids</taxon>
        <taxon>Brassicales</taxon>
        <taxon>Brassicaceae</taxon>
        <taxon>Brassiceae</taxon>
        <taxon>Brassica</taxon>
    </lineage>
</organism>
<name>A0A398A1C4_BRACM</name>
<evidence type="ECO:0000313" key="2">
    <source>
        <dbReference type="Proteomes" id="UP000264353"/>
    </source>
</evidence>